<dbReference type="EMBL" id="CADIKM010000020">
    <property type="protein sequence ID" value="CAB3795106.1"/>
    <property type="molecule type" value="Genomic_DNA"/>
</dbReference>
<evidence type="ECO:0000313" key="3">
    <source>
        <dbReference type="Proteomes" id="UP000494115"/>
    </source>
</evidence>
<sequence>MIRSRDEDVGANYPNVGYLLAPRLLSGTRRLSTGTTHKRATSSIRRARPTGSRGPGGLPIHPGMVTATLAPRPIWARHRRRKRLLGITPSPESKSGHSCTGDNDEARPSSLAEPAERFEEVTDRCTLMPLKKSLTVLLTRFSGVVLPLTHVRERFVGRSERSIFSPAGWKRRAATFSTASSQSGRFDLVWFTVR</sequence>
<feature type="region of interest" description="Disordered" evidence="1">
    <location>
        <begin position="29"/>
        <end position="64"/>
    </location>
</feature>
<feature type="compositionally biased region" description="Polar residues" evidence="1">
    <location>
        <begin position="90"/>
        <end position="101"/>
    </location>
</feature>
<evidence type="ECO:0000256" key="1">
    <source>
        <dbReference type="SAM" id="MobiDB-lite"/>
    </source>
</evidence>
<feature type="region of interest" description="Disordered" evidence="1">
    <location>
        <begin position="85"/>
        <end position="115"/>
    </location>
</feature>
<name>A0A6S7BC81_9BURK</name>
<accession>A0A6S7BC81</accession>
<dbReference type="Proteomes" id="UP000494115">
    <property type="component" value="Unassembled WGS sequence"/>
</dbReference>
<organism evidence="2 3">
    <name type="scientific">Pararobbsia alpina</name>
    <dbReference type="NCBI Taxonomy" id="621374"/>
    <lineage>
        <taxon>Bacteria</taxon>
        <taxon>Pseudomonadati</taxon>
        <taxon>Pseudomonadota</taxon>
        <taxon>Betaproteobacteria</taxon>
        <taxon>Burkholderiales</taxon>
        <taxon>Burkholderiaceae</taxon>
        <taxon>Pararobbsia</taxon>
    </lineage>
</organism>
<evidence type="ECO:0000313" key="2">
    <source>
        <dbReference type="EMBL" id="CAB3795106.1"/>
    </source>
</evidence>
<gene>
    <name evidence="2" type="ORF">LMG28138_03817</name>
</gene>
<feature type="compositionally biased region" description="Basic residues" evidence="1">
    <location>
        <begin position="36"/>
        <end position="48"/>
    </location>
</feature>
<protein>
    <submittedName>
        <fullName evidence="2">Uncharacterized protein</fullName>
    </submittedName>
</protein>
<reference evidence="2 3" key="1">
    <citation type="submission" date="2020-04" db="EMBL/GenBank/DDBJ databases">
        <authorList>
            <person name="De Canck E."/>
        </authorList>
    </citation>
    <scope>NUCLEOTIDE SEQUENCE [LARGE SCALE GENOMIC DNA]</scope>
    <source>
        <strain evidence="2 3">LMG 28138</strain>
    </source>
</reference>
<keyword evidence="3" id="KW-1185">Reference proteome</keyword>
<dbReference type="AlphaFoldDB" id="A0A6S7BC81"/>
<proteinExistence type="predicted"/>